<dbReference type="Proteomes" id="UP000813444">
    <property type="component" value="Unassembled WGS sequence"/>
</dbReference>
<comment type="caution">
    <text evidence="1">The sequence shown here is derived from an EMBL/GenBank/DDBJ whole genome shotgun (WGS) entry which is preliminary data.</text>
</comment>
<gene>
    <name evidence="1" type="ORF">B0I35DRAFT_183113</name>
</gene>
<accession>A0A8K0SZD8</accession>
<evidence type="ECO:0000313" key="2">
    <source>
        <dbReference type="Proteomes" id="UP000813444"/>
    </source>
</evidence>
<reference evidence="1" key="1">
    <citation type="journal article" date="2021" name="Nat. Commun.">
        <title>Genetic determinants of endophytism in the Arabidopsis root mycobiome.</title>
        <authorList>
            <person name="Mesny F."/>
            <person name="Miyauchi S."/>
            <person name="Thiergart T."/>
            <person name="Pickel B."/>
            <person name="Atanasova L."/>
            <person name="Karlsson M."/>
            <person name="Huettel B."/>
            <person name="Barry K.W."/>
            <person name="Haridas S."/>
            <person name="Chen C."/>
            <person name="Bauer D."/>
            <person name="Andreopoulos W."/>
            <person name="Pangilinan J."/>
            <person name="LaButti K."/>
            <person name="Riley R."/>
            <person name="Lipzen A."/>
            <person name="Clum A."/>
            <person name="Drula E."/>
            <person name="Henrissat B."/>
            <person name="Kohler A."/>
            <person name="Grigoriev I.V."/>
            <person name="Martin F.M."/>
            <person name="Hacquard S."/>
        </authorList>
    </citation>
    <scope>NUCLEOTIDE SEQUENCE</scope>
    <source>
        <strain evidence="1">MPI-CAGE-CH-0235</strain>
    </source>
</reference>
<evidence type="ECO:0000313" key="1">
    <source>
        <dbReference type="EMBL" id="KAH7322496.1"/>
    </source>
</evidence>
<dbReference type="AlphaFoldDB" id="A0A8K0SZD8"/>
<keyword evidence="2" id="KW-1185">Reference proteome</keyword>
<organism evidence="1 2">
    <name type="scientific">Stachybotrys elegans</name>
    <dbReference type="NCBI Taxonomy" id="80388"/>
    <lineage>
        <taxon>Eukaryota</taxon>
        <taxon>Fungi</taxon>
        <taxon>Dikarya</taxon>
        <taxon>Ascomycota</taxon>
        <taxon>Pezizomycotina</taxon>
        <taxon>Sordariomycetes</taxon>
        <taxon>Hypocreomycetidae</taxon>
        <taxon>Hypocreales</taxon>
        <taxon>Stachybotryaceae</taxon>
        <taxon>Stachybotrys</taxon>
    </lineage>
</organism>
<protein>
    <submittedName>
        <fullName evidence="1">Uncharacterized protein</fullName>
    </submittedName>
</protein>
<dbReference type="EMBL" id="JAGPNK010000004">
    <property type="protein sequence ID" value="KAH7322496.1"/>
    <property type="molecule type" value="Genomic_DNA"/>
</dbReference>
<sequence>MPSSVLNWNVEAPTVSQESASWVQFCLVLKGYGISPPLGDPLLIVGGRTWLPLHKNWLLIMGIIGRFSRRPDQGKLPVKLKGKLKSLQPSPGKFLHNRLYSGYGKHIFTRD</sequence>
<name>A0A8K0SZD8_9HYPO</name>
<dbReference type="OrthoDB" id="5153866at2759"/>
<proteinExistence type="predicted"/>